<feature type="region of interest" description="Disordered" evidence="1">
    <location>
        <begin position="210"/>
        <end position="229"/>
    </location>
</feature>
<gene>
    <name evidence="2" type="ORF">SAMN06265795_103283</name>
</gene>
<reference evidence="2 3" key="1">
    <citation type="submission" date="2017-06" db="EMBL/GenBank/DDBJ databases">
        <authorList>
            <person name="Kim H.J."/>
            <person name="Triplett B.A."/>
        </authorList>
    </citation>
    <scope>NUCLEOTIDE SEQUENCE [LARGE SCALE GENOMIC DNA]</scope>
    <source>
        <strain evidence="2 3">U15</strain>
    </source>
</reference>
<dbReference type="RefSeq" id="WP_143131175.1">
    <property type="nucleotide sequence ID" value="NZ_FZOT01000003.1"/>
</dbReference>
<dbReference type="AlphaFoldDB" id="A0A239FBI6"/>
<organism evidence="2 3">
    <name type="scientific">Noviherbaspirillum humi</name>
    <dbReference type="NCBI Taxonomy" id="1688639"/>
    <lineage>
        <taxon>Bacteria</taxon>
        <taxon>Pseudomonadati</taxon>
        <taxon>Pseudomonadota</taxon>
        <taxon>Betaproteobacteria</taxon>
        <taxon>Burkholderiales</taxon>
        <taxon>Oxalobacteraceae</taxon>
        <taxon>Noviherbaspirillum</taxon>
    </lineage>
</organism>
<name>A0A239FBI6_9BURK</name>
<protein>
    <submittedName>
        <fullName evidence="2">Uncharacterized protein</fullName>
    </submittedName>
</protein>
<accession>A0A239FBI6</accession>
<evidence type="ECO:0000313" key="2">
    <source>
        <dbReference type="EMBL" id="SNS54259.1"/>
    </source>
</evidence>
<dbReference type="EMBL" id="FZOT01000003">
    <property type="protein sequence ID" value="SNS54259.1"/>
    <property type="molecule type" value="Genomic_DNA"/>
</dbReference>
<proteinExistence type="predicted"/>
<sequence length="229" mass="25594">MPNVNETQNLLNEPSWSAPIRSTPWLAQLSTIYSQTRPLANSKKSTHTSRPIIGKNNVLNFLNETQYNFPGIRLRLQLSKEDAPPFDTMQRSYSVHGECAPPTPTHEACTGLAFTHRAPVIDVSAYKLERFQRRTGLQLTFVNDEIKTAAYSYADGPRAPDLIKKISKTLKVALLPTGKNEAVLGFVDQQGRFYDMYSQLTKEMKDLINKPTTVKPPVDRQRSSGGGGD</sequence>
<evidence type="ECO:0000256" key="1">
    <source>
        <dbReference type="SAM" id="MobiDB-lite"/>
    </source>
</evidence>
<evidence type="ECO:0000313" key="3">
    <source>
        <dbReference type="Proteomes" id="UP000198284"/>
    </source>
</evidence>
<dbReference type="Proteomes" id="UP000198284">
    <property type="component" value="Unassembled WGS sequence"/>
</dbReference>
<keyword evidence="3" id="KW-1185">Reference proteome</keyword>